<evidence type="ECO:0000313" key="2">
    <source>
        <dbReference type="Proteomes" id="UP001055879"/>
    </source>
</evidence>
<sequence length="643" mass="72507">MSCMKLGSKSEVFHLDQDSKTWICSSGLPSDVTIEIGDVSFHLHKFPLLSRSKTLENLIGDCSDDENRIKLEDEKQSCVLKLHDLPGGPKTFLLVAKFCYGVKLEVNSMNVVPLRCASEYLQMTEEYGEGNLINHTETFLGEVFGSWIDTLKALDSCDEVIQVAEELHIVSRCVNSLALKACAYDKDLFGWPVSRTKNDPFATVIWNGIQSSSTNQDWWYEDVSKLRLPLYRRFILAVDSRSMDQEQIAGSLMFYAKKHLPLLGRQPSFPSGNLCSSFDSNSDQKTLLEEIVDLLPSQKRIVPTKLLLRLLRTSMILHCSPLCRGGLERRIGMELDQASIEDILIPNMGYSSETLYEIDCVQRILDHFVVVYRDRDRDQDQDGSEITESGCLADNDDDELIGNPHSLTPMTMVANLMDNYLAEVASDVNLKLEKFRTLAATVPDYARAMDDGMYRAIDVYLKAHPWLMDSDRELVCRLMDCQKLSLEASTHAAQNERLPLRFIVQVLFFEQLRLRTSVSGCLYLSDNYNSQVHLSSSMMLPESGNANLLTAGENDRRIVAVDDMRGRVSELEKECFTMKKEIDKLVKTKGISWNSLCKMFGLGLRLKSKSRDASASSNARGGKRAASPSRIKDGRKGKNEDQD</sequence>
<evidence type="ECO:0000313" key="1">
    <source>
        <dbReference type="EMBL" id="KAI3748599.1"/>
    </source>
</evidence>
<dbReference type="EMBL" id="CM042049">
    <property type="protein sequence ID" value="KAI3748599.1"/>
    <property type="molecule type" value="Genomic_DNA"/>
</dbReference>
<accession>A0ACB9DPG4</accession>
<proteinExistence type="predicted"/>
<protein>
    <submittedName>
        <fullName evidence="1">Uncharacterized protein</fullName>
    </submittedName>
</protein>
<reference evidence="1 2" key="2">
    <citation type="journal article" date="2022" name="Mol. Ecol. Resour.">
        <title>The genomes of chicory, endive, great burdock and yacon provide insights into Asteraceae paleo-polyploidization history and plant inulin production.</title>
        <authorList>
            <person name="Fan W."/>
            <person name="Wang S."/>
            <person name="Wang H."/>
            <person name="Wang A."/>
            <person name="Jiang F."/>
            <person name="Liu H."/>
            <person name="Zhao H."/>
            <person name="Xu D."/>
            <person name="Zhang Y."/>
        </authorList>
    </citation>
    <scope>NUCLEOTIDE SEQUENCE [LARGE SCALE GENOMIC DNA]</scope>
    <source>
        <strain evidence="2">cv. Niubang</strain>
    </source>
</reference>
<name>A0ACB9DPG4_ARCLA</name>
<dbReference type="Proteomes" id="UP001055879">
    <property type="component" value="Linkage Group LG03"/>
</dbReference>
<organism evidence="1 2">
    <name type="scientific">Arctium lappa</name>
    <name type="common">Greater burdock</name>
    <name type="synonym">Lappa major</name>
    <dbReference type="NCBI Taxonomy" id="4217"/>
    <lineage>
        <taxon>Eukaryota</taxon>
        <taxon>Viridiplantae</taxon>
        <taxon>Streptophyta</taxon>
        <taxon>Embryophyta</taxon>
        <taxon>Tracheophyta</taxon>
        <taxon>Spermatophyta</taxon>
        <taxon>Magnoliopsida</taxon>
        <taxon>eudicotyledons</taxon>
        <taxon>Gunneridae</taxon>
        <taxon>Pentapetalae</taxon>
        <taxon>asterids</taxon>
        <taxon>campanulids</taxon>
        <taxon>Asterales</taxon>
        <taxon>Asteraceae</taxon>
        <taxon>Carduoideae</taxon>
        <taxon>Cardueae</taxon>
        <taxon>Arctiinae</taxon>
        <taxon>Arctium</taxon>
    </lineage>
</organism>
<reference evidence="2" key="1">
    <citation type="journal article" date="2022" name="Mol. Ecol. Resour.">
        <title>The genomes of chicory, endive, great burdock and yacon provide insights into Asteraceae palaeo-polyploidization history and plant inulin production.</title>
        <authorList>
            <person name="Fan W."/>
            <person name="Wang S."/>
            <person name="Wang H."/>
            <person name="Wang A."/>
            <person name="Jiang F."/>
            <person name="Liu H."/>
            <person name="Zhao H."/>
            <person name="Xu D."/>
            <person name="Zhang Y."/>
        </authorList>
    </citation>
    <scope>NUCLEOTIDE SEQUENCE [LARGE SCALE GENOMIC DNA]</scope>
    <source>
        <strain evidence="2">cv. Niubang</strain>
    </source>
</reference>
<keyword evidence="2" id="KW-1185">Reference proteome</keyword>
<gene>
    <name evidence="1" type="ORF">L6452_11793</name>
</gene>
<comment type="caution">
    <text evidence="1">The sequence shown here is derived from an EMBL/GenBank/DDBJ whole genome shotgun (WGS) entry which is preliminary data.</text>
</comment>